<protein>
    <recommendedName>
        <fullName evidence="3">OsmC-like protein</fullName>
    </recommendedName>
</protein>
<organism evidence="1 2">
    <name type="scientific">Leptospira biflexa serovar Patoc (strain Patoc 1 / ATCC 23582 / Paris)</name>
    <dbReference type="NCBI Taxonomy" id="456481"/>
    <lineage>
        <taxon>Bacteria</taxon>
        <taxon>Pseudomonadati</taxon>
        <taxon>Spirochaetota</taxon>
        <taxon>Spirochaetia</taxon>
        <taxon>Leptospirales</taxon>
        <taxon>Leptospiraceae</taxon>
        <taxon>Leptospira</taxon>
    </lineage>
</organism>
<keyword evidence="2" id="KW-1185">Reference proteome</keyword>
<proteinExistence type="predicted"/>
<dbReference type="InterPro" id="IPR052924">
    <property type="entry name" value="OsmC/Ohr_hydroprdx_reductase"/>
</dbReference>
<dbReference type="STRING" id="456481.LEPBI_I0596"/>
<dbReference type="PANTHER" id="PTHR35368">
    <property type="entry name" value="HYDROPEROXIDE REDUCTASE"/>
    <property type="match status" value="1"/>
</dbReference>
<evidence type="ECO:0008006" key="3">
    <source>
        <dbReference type="Google" id="ProtNLM"/>
    </source>
</evidence>
<evidence type="ECO:0000313" key="2">
    <source>
        <dbReference type="Proteomes" id="UP000001847"/>
    </source>
</evidence>
<gene>
    <name evidence="1" type="ordered locus">LEPBI_I0596</name>
</gene>
<dbReference type="Proteomes" id="UP000001847">
    <property type="component" value="Chromosome I"/>
</dbReference>
<dbReference type="AlphaFoldDB" id="B0SKH6"/>
<sequence>MMATQNPETKSKMSFHVETTRLDSHASASVCKSAEIRLDTDMAGNPNAFNPAELLLAALSACIIKGVERVTPILHFQLKGIQVIVDGIRQDVPPKMESIRYQIIVDTEETDDRLRLLHENIKKYGTVFNTIAPGTDLVGEIRRK</sequence>
<dbReference type="InterPro" id="IPR003718">
    <property type="entry name" value="OsmC/Ohr_fam"/>
</dbReference>
<name>B0SKH6_LEPBP</name>
<dbReference type="PANTHER" id="PTHR35368:SF1">
    <property type="entry name" value="HYDROPEROXIDE REDUCTASE"/>
    <property type="match status" value="1"/>
</dbReference>
<dbReference type="InterPro" id="IPR015946">
    <property type="entry name" value="KH_dom-like_a/b"/>
</dbReference>
<reference evidence="1 2" key="1">
    <citation type="journal article" date="2008" name="PLoS ONE">
        <title>Genome sequence of the saprophyte Leptospira biflexa provides insights into the evolution of Leptospira and the pathogenesis of leptospirosis.</title>
        <authorList>
            <person name="Picardeau M."/>
            <person name="Bulach D.M."/>
            <person name="Bouchier C."/>
            <person name="Zuerner R.L."/>
            <person name="Zidane N."/>
            <person name="Wilson P.J."/>
            <person name="Creno S."/>
            <person name="Kuczek E.S."/>
            <person name="Bommezzadri S."/>
            <person name="Davis J.C."/>
            <person name="McGrath A."/>
            <person name="Johnson M.J."/>
            <person name="Boursaux-Eude C."/>
            <person name="Seemann T."/>
            <person name="Rouy Z."/>
            <person name="Coppel R.L."/>
            <person name="Rood J.I."/>
            <person name="Lajus A."/>
            <person name="Davies J.K."/>
            <person name="Medigue C."/>
            <person name="Adler B."/>
        </authorList>
    </citation>
    <scope>NUCLEOTIDE SEQUENCE [LARGE SCALE GENOMIC DNA]</scope>
    <source>
        <strain evidence="2">Patoc 1 / ATCC 23582 / Paris</strain>
    </source>
</reference>
<dbReference type="SUPFAM" id="SSF82784">
    <property type="entry name" value="OsmC-like"/>
    <property type="match status" value="1"/>
</dbReference>
<evidence type="ECO:0000313" key="1">
    <source>
        <dbReference type="EMBL" id="ABZ96733.1"/>
    </source>
</evidence>
<dbReference type="InterPro" id="IPR036102">
    <property type="entry name" value="OsmC/Ohrsf"/>
</dbReference>
<dbReference type="KEGG" id="lbi:LEPBI_I0596"/>
<dbReference type="EMBL" id="CP000786">
    <property type="protein sequence ID" value="ABZ96733.1"/>
    <property type="molecule type" value="Genomic_DNA"/>
</dbReference>
<dbReference type="Gene3D" id="3.30.300.20">
    <property type="match status" value="1"/>
</dbReference>
<accession>B0SKH6</accession>
<dbReference type="HOGENOM" id="CLU_100275_6_0_12"/>
<dbReference type="Pfam" id="PF02566">
    <property type="entry name" value="OsmC"/>
    <property type="match status" value="1"/>
</dbReference>